<evidence type="ECO:0000256" key="6">
    <source>
        <dbReference type="PIRNR" id="PIRNR028763"/>
    </source>
</evidence>
<dbReference type="PIRSF" id="PIRSF028763">
    <property type="entry name" value="RNA_pol_Rpc34"/>
    <property type="match status" value="1"/>
</dbReference>
<evidence type="ECO:0000256" key="1">
    <source>
        <dbReference type="ARBA" id="ARBA00004123"/>
    </source>
</evidence>
<comment type="subcellular location">
    <subcellularLocation>
        <location evidence="1 6">Nucleus</location>
    </subcellularLocation>
</comment>
<dbReference type="SUPFAM" id="SSF46785">
    <property type="entry name" value="Winged helix' DNA-binding domain"/>
    <property type="match status" value="2"/>
</dbReference>
<organism evidence="7 8">
    <name type="scientific">Chlamydomonas eustigma</name>
    <dbReference type="NCBI Taxonomy" id="1157962"/>
    <lineage>
        <taxon>Eukaryota</taxon>
        <taxon>Viridiplantae</taxon>
        <taxon>Chlorophyta</taxon>
        <taxon>core chlorophytes</taxon>
        <taxon>Chlorophyceae</taxon>
        <taxon>CS clade</taxon>
        <taxon>Chlamydomonadales</taxon>
        <taxon>Chlamydomonadaceae</taxon>
        <taxon>Chlamydomonas</taxon>
    </lineage>
</organism>
<keyword evidence="4 6" id="KW-0804">Transcription</keyword>
<proteinExistence type="inferred from homology"/>
<dbReference type="InterPro" id="IPR016049">
    <property type="entry name" value="RNA_pol_Rpc34-like"/>
</dbReference>
<dbReference type="FunFam" id="1.10.10.10:FF:000237">
    <property type="entry name" value="DNA-directed RNA polymerase III subunit RPC6"/>
    <property type="match status" value="1"/>
</dbReference>
<evidence type="ECO:0000256" key="4">
    <source>
        <dbReference type="ARBA" id="ARBA00023163"/>
    </source>
</evidence>
<keyword evidence="3 6" id="KW-0240">DNA-directed RNA polymerase</keyword>
<gene>
    <name evidence="7" type="ORF">CEUSTIGMA_g2951.t1</name>
</gene>
<comment type="similarity">
    <text evidence="2 6">Belongs to the eukaryotic RPC34/RPC39 RNA polymerase subunit family.</text>
</comment>
<evidence type="ECO:0000313" key="7">
    <source>
        <dbReference type="EMBL" id="GAX75508.1"/>
    </source>
</evidence>
<comment type="caution">
    <text evidence="7">The sequence shown here is derived from an EMBL/GenBank/DDBJ whole genome shotgun (WGS) entry which is preliminary data.</text>
</comment>
<keyword evidence="8" id="KW-1185">Reference proteome</keyword>
<dbReference type="PANTHER" id="PTHR12780">
    <property type="entry name" value="RNA POLYMERASE III DNA DIRECTED , 39KD SUBUNIT-RELATED"/>
    <property type="match status" value="1"/>
</dbReference>
<evidence type="ECO:0000313" key="8">
    <source>
        <dbReference type="Proteomes" id="UP000232323"/>
    </source>
</evidence>
<dbReference type="AlphaFoldDB" id="A0A250WXE1"/>
<dbReference type="InterPro" id="IPR036388">
    <property type="entry name" value="WH-like_DNA-bd_sf"/>
</dbReference>
<dbReference type="EMBL" id="BEGY01000012">
    <property type="protein sequence ID" value="GAX75508.1"/>
    <property type="molecule type" value="Genomic_DNA"/>
</dbReference>
<evidence type="ECO:0000256" key="5">
    <source>
        <dbReference type="ARBA" id="ARBA00023242"/>
    </source>
</evidence>
<dbReference type="Gene3D" id="1.10.10.10">
    <property type="entry name" value="Winged helix-like DNA-binding domain superfamily/Winged helix DNA-binding domain"/>
    <property type="match status" value="2"/>
</dbReference>
<reference evidence="7 8" key="1">
    <citation type="submission" date="2017-08" db="EMBL/GenBank/DDBJ databases">
        <title>Acidophilic green algal genome provides insights into adaptation to an acidic environment.</title>
        <authorList>
            <person name="Hirooka S."/>
            <person name="Hirose Y."/>
            <person name="Kanesaki Y."/>
            <person name="Higuchi S."/>
            <person name="Fujiwara T."/>
            <person name="Onuma R."/>
            <person name="Era A."/>
            <person name="Ohbayashi R."/>
            <person name="Uzuka A."/>
            <person name="Nozaki H."/>
            <person name="Yoshikawa H."/>
            <person name="Miyagishima S.Y."/>
        </authorList>
    </citation>
    <scope>NUCLEOTIDE SEQUENCE [LARGE SCALE GENOMIC DNA]</scope>
    <source>
        <strain evidence="7 8">NIES-2499</strain>
    </source>
</reference>
<dbReference type="Proteomes" id="UP000232323">
    <property type="component" value="Unassembled WGS sequence"/>
</dbReference>
<dbReference type="GO" id="GO:0005666">
    <property type="term" value="C:RNA polymerase III complex"/>
    <property type="evidence" value="ECO:0007669"/>
    <property type="project" value="UniProtKB-UniRule"/>
</dbReference>
<evidence type="ECO:0000256" key="2">
    <source>
        <dbReference type="ARBA" id="ARBA00011038"/>
    </source>
</evidence>
<dbReference type="GO" id="GO:0005737">
    <property type="term" value="C:cytoplasm"/>
    <property type="evidence" value="ECO:0007669"/>
    <property type="project" value="UniProtKB-ARBA"/>
</dbReference>
<keyword evidence="5 6" id="KW-0539">Nucleus</keyword>
<protein>
    <recommendedName>
        <fullName evidence="6">DNA-directed RNA polymerase III subunit RPC6</fullName>
        <shortName evidence="6">RNA polymerase III subunit C6</shortName>
    </recommendedName>
</protein>
<dbReference type="FunFam" id="1.10.10.10:FF:000116">
    <property type="entry name" value="DNA-directed RNA polymerase III subunit RPC6"/>
    <property type="match status" value="1"/>
</dbReference>
<dbReference type="GO" id="GO:0006383">
    <property type="term" value="P:transcription by RNA polymerase III"/>
    <property type="evidence" value="ECO:0007669"/>
    <property type="project" value="UniProtKB-UniRule"/>
</dbReference>
<dbReference type="InterPro" id="IPR036390">
    <property type="entry name" value="WH_DNA-bd_sf"/>
</dbReference>
<evidence type="ECO:0000256" key="3">
    <source>
        <dbReference type="ARBA" id="ARBA00022478"/>
    </source>
</evidence>
<accession>A0A250WXE1</accession>
<dbReference type="GO" id="GO:0005654">
    <property type="term" value="C:nucleoplasm"/>
    <property type="evidence" value="ECO:0007669"/>
    <property type="project" value="UniProtKB-ARBA"/>
</dbReference>
<sequence length="287" mass="32740">MSGIEIKSEKQVDDFILEVLRQHPEGCSQEQFERDLGSIPLQSRADALNRLLSKSRIQLFNRDGNLLYKEVSAEDAVKFRGLTNEELMLYQIIKQSGNTGLWTKDMKIKTNLAQPNIQKILKTLETRKLVKSVKNINNPSRKVFMLFDLEPSREVTGGAWYTENQFDAEYIEVLREACFQYIQRQGDTTLKHIAMFVRSRGFSKVELREEDILSIVNTLLYDGRVDQVDGEGAEDLDDHFRPAVHSIPATTAFTSIPCGTCPVLSECKEGGLISPQTCVYFDKFLEF</sequence>
<dbReference type="InterPro" id="IPR007832">
    <property type="entry name" value="RNA_pol_Rpc34"/>
</dbReference>
<dbReference type="Pfam" id="PF05158">
    <property type="entry name" value="RNA_pol_Rpc34"/>
    <property type="match status" value="2"/>
</dbReference>
<dbReference type="OrthoDB" id="613763at2759"/>
<dbReference type="STRING" id="1157962.A0A250WXE1"/>
<comment type="function">
    <text evidence="6">DNA-dependent RNA polymerase catalyzes the transcription of DNA into RNA using the four ribonucleoside triphosphates as substrates. Specific peripheric component of RNA polymerase III which synthesizes small RNAs, such as 5S rRNA and tRNAs.</text>
</comment>
<name>A0A250WXE1_9CHLO</name>